<keyword evidence="5" id="KW-1185">Reference proteome</keyword>
<dbReference type="InterPro" id="IPR051609">
    <property type="entry name" value="NmrA/Isoflavone_reductase-like"/>
</dbReference>
<dbReference type="Proteomes" id="UP001320420">
    <property type="component" value="Unassembled WGS sequence"/>
</dbReference>
<protein>
    <recommendedName>
        <fullName evidence="3">NmrA-like domain-containing protein</fullName>
    </recommendedName>
</protein>
<dbReference type="InterPro" id="IPR008030">
    <property type="entry name" value="NmrA-like"/>
</dbReference>
<feature type="domain" description="NmrA-like" evidence="3">
    <location>
        <begin position="5"/>
        <end position="111"/>
    </location>
</feature>
<name>A0AAN9UJ89_9PEZI</name>
<proteinExistence type="predicted"/>
<evidence type="ECO:0000259" key="3">
    <source>
        <dbReference type="Pfam" id="PF05368"/>
    </source>
</evidence>
<sequence length="338" mass="37046">MSYVKKVAIVGATGRVGSFMVAELLKLGKHEVTAITRENSQAVIPAGVKVAKVNYDDRASLVAALRGQEVLIITLSVLSPKDTSLKLVEAAAEADVPWILPNEWGSDYQSNPALGEAILLGPASAAVRQRIEDLGRSAWIGVACGFWYEFSLGGTKNRYGFDFDERSVVFFDDGTFPIETTTWPQVGRTVAKLLSLKTHPDPDSGEGRDGKSPVTLATYRNTYVRVSSFTISQKDMFESVLRVTGIRPEDWTITYESSAQRYKDGMAAMQAGDMGGFARAMYSRAFFPEGSARLVQGGRKLDNEALGLPQEDLDEFTRIGIKEAKMTRPFKGYTDLKS</sequence>
<dbReference type="Pfam" id="PF05368">
    <property type="entry name" value="NmrA"/>
    <property type="match status" value="1"/>
</dbReference>
<keyword evidence="1" id="KW-0521">NADP</keyword>
<accession>A0AAN9UJ89</accession>
<dbReference type="CDD" id="cd05259">
    <property type="entry name" value="PCBER_SDR_a"/>
    <property type="match status" value="1"/>
</dbReference>
<comment type="caution">
    <text evidence="4">The sequence shown here is derived from an EMBL/GenBank/DDBJ whole genome shotgun (WGS) entry which is preliminary data.</text>
</comment>
<dbReference type="InterPro" id="IPR036291">
    <property type="entry name" value="NAD(P)-bd_dom_sf"/>
</dbReference>
<dbReference type="Gene3D" id="3.90.25.10">
    <property type="entry name" value="UDP-galactose 4-epimerase, domain 1"/>
    <property type="match status" value="1"/>
</dbReference>
<gene>
    <name evidence="4" type="ORF">SLS62_009858</name>
</gene>
<dbReference type="EMBL" id="JAKJXP020000110">
    <property type="protein sequence ID" value="KAK7745229.1"/>
    <property type="molecule type" value="Genomic_DNA"/>
</dbReference>
<dbReference type="GO" id="GO:0016491">
    <property type="term" value="F:oxidoreductase activity"/>
    <property type="evidence" value="ECO:0007669"/>
    <property type="project" value="UniProtKB-KW"/>
</dbReference>
<dbReference type="AlphaFoldDB" id="A0AAN9UJ89"/>
<evidence type="ECO:0000313" key="5">
    <source>
        <dbReference type="Proteomes" id="UP001320420"/>
    </source>
</evidence>
<organism evidence="4 5">
    <name type="scientific">Diatrype stigma</name>
    <dbReference type="NCBI Taxonomy" id="117547"/>
    <lineage>
        <taxon>Eukaryota</taxon>
        <taxon>Fungi</taxon>
        <taxon>Dikarya</taxon>
        <taxon>Ascomycota</taxon>
        <taxon>Pezizomycotina</taxon>
        <taxon>Sordariomycetes</taxon>
        <taxon>Xylariomycetidae</taxon>
        <taxon>Xylariales</taxon>
        <taxon>Diatrypaceae</taxon>
        <taxon>Diatrype</taxon>
    </lineage>
</organism>
<dbReference type="SUPFAM" id="SSF51735">
    <property type="entry name" value="NAD(P)-binding Rossmann-fold domains"/>
    <property type="match status" value="1"/>
</dbReference>
<dbReference type="InterPro" id="IPR045312">
    <property type="entry name" value="PCBER-like"/>
</dbReference>
<evidence type="ECO:0000313" key="4">
    <source>
        <dbReference type="EMBL" id="KAK7745229.1"/>
    </source>
</evidence>
<dbReference type="Gene3D" id="3.40.50.720">
    <property type="entry name" value="NAD(P)-binding Rossmann-like Domain"/>
    <property type="match status" value="1"/>
</dbReference>
<reference evidence="4 5" key="1">
    <citation type="submission" date="2024-02" db="EMBL/GenBank/DDBJ databases">
        <title>De novo assembly and annotation of 12 fungi associated with fruit tree decline syndrome in Ontario, Canada.</title>
        <authorList>
            <person name="Sulman M."/>
            <person name="Ellouze W."/>
            <person name="Ilyukhin E."/>
        </authorList>
    </citation>
    <scope>NUCLEOTIDE SEQUENCE [LARGE SCALE GENOMIC DNA]</scope>
    <source>
        <strain evidence="4 5">M11/M66-122</strain>
    </source>
</reference>
<keyword evidence="2" id="KW-0560">Oxidoreductase</keyword>
<evidence type="ECO:0000256" key="1">
    <source>
        <dbReference type="ARBA" id="ARBA00022857"/>
    </source>
</evidence>
<dbReference type="PANTHER" id="PTHR47706:SF7">
    <property type="entry name" value="CIPA-LIKE, PUTATIVE (AFU_ORTHOLOGUE AFUA_1G01630)-RELATED"/>
    <property type="match status" value="1"/>
</dbReference>
<evidence type="ECO:0000256" key="2">
    <source>
        <dbReference type="ARBA" id="ARBA00023002"/>
    </source>
</evidence>
<dbReference type="PANTHER" id="PTHR47706">
    <property type="entry name" value="NMRA-LIKE FAMILY PROTEIN"/>
    <property type="match status" value="1"/>
</dbReference>